<evidence type="ECO:0000256" key="4">
    <source>
        <dbReference type="ARBA" id="ARBA00022448"/>
    </source>
</evidence>
<feature type="compositionally biased region" description="Basic and acidic residues" evidence="22">
    <location>
        <begin position="2015"/>
        <end position="2027"/>
    </location>
</feature>
<dbReference type="EMBL" id="JAAMPI010001179">
    <property type="protein sequence ID" value="KAF4626305.1"/>
    <property type="molecule type" value="Genomic_DNA"/>
</dbReference>
<dbReference type="PANTHER" id="PTHR21225">
    <property type="entry name" value="PHOSPHO-2-DEHYDRO-3-DEOXYHEPTONATE ALDOLASE DAHP SYNTHETASE"/>
    <property type="match status" value="1"/>
</dbReference>
<evidence type="ECO:0000256" key="5">
    <source>
        <dbReference type="ARBA" id="ARBA00022605"/>
    </source>
</evidence>
<evidence type="ECO:0000256" key="19">
    <source>
        <dbReference type="ARBA" id="ARBA00029351"/>
    </source>
</evidence>
<keyword evidence="8" id="KW-0808">Transferase</keyword>
<dbReference type="InterPro" id="IPR006218">
    <property type="entry name" value="DAHP1/KDSA"/>
</dbReference>
<comment type="subcellular location">
    <subcellularLocation>
        <location evidence="1">Mitochondrion inner membrane</location>
    </subcellularLocation>
</comment>
<keyword evidence="7" id="KW-0679">Respiratory chain</keyword>
<feature type="compositionally biased region" description="Basic and acidic residues" evidence="22">
    <location>
        <begin position="1403"/>
        <end position="1421"/>
    </location>
</feature>
<dbReference type="SUPFAM" id="SSF46626">
    <property type="entry name" value="Cytochrome c"/>
    <property type="match status" value="1"/>
</dbReference>
<comment type="caution">
    <text evidence="24">The sequence shown here is derived from an EMBL/GenBank/DDBJ whole genome shotgun (WGS) entry which is preliminary data.</text>
</comment>
<feature type="compositionally biased region" description="Basic residues" evidence="22">
    <location>
        <begin position="911"/>
        <end position="922"/>
    </location>
</feature>
<keyword evidence="14" id="KW-1133">Transmembrane helix</keyword>
<feature type="domain" description="Cytochrome c" evidence="23">
    <location>
        <begin position="528"/>
        <end position="681"/>
    </location>
</feature>
<keyword evidence="25" id="KW-1185">Reference proteome</keyword>
<feature type="compositionally biased region" description="Gly residues" evidence="22">
    <location>
        <begin position="923"/>
        <end position="932"/>
    </location>
</feature>
<evidence type="ECO:0000256" key="15">
    <source>
        <dbReference type="ARBA" id="ARBA00023004"/>
    </source>
</evidence>
<evidence type="ECO:0000259" key="23">
    <source>
        <dbReference type="PROSITE" id="PS51007"/>
    </source>
</evidence>
<feature type="compositionally biased region" description="Basic and acidic residues" evidence="22">
    <location>
        <begin position="1162"/>
        <end position="1171"/>
    </location>
</feature>
<evidence type="ECO:0000256" key="2">
    <source>
        <dbReference type="ARBA" id="ARBA00006488"/>
    </source>
</evidence>
<comment type="catalytic activity">
    <reaction evidence="19">
        <text>a quinol + 2 Fe(III)-[cytochrome c](out) = a quinone + 2 Fe(II)-[cytochrome c](out) + 2 H(+)(out)</text>
        <dbReference type="Rhea" id="RHEA:11484"/>
        <dbReference type="Rhea" id="RHEA-COMP:10350"/>
        <dbReference type="Rhea" id="RHEA-COMP:14399"/>
        <dbReference type="ChEBI" id="CHEBI:15378"/>
        <dbReference type="ChEBI" id="CHEBI:24646"/>
        <dbReference type="ChEBI" id="CHEBI:29033"/>
        <dbReference type="ChEBI" id="CHEBI:29034"/>
        <dbReference type="ChEBI" id="CHEBI:132124"/>
        <dbReference type="EC" id="7.1.1.8"/>
    </reaction>
</comment>
<feature type="binding site" description="covalent" evidence="21">
    <location>
        <position position="545"/>
    </location>
    <ligand>
        <name>heme c</name>
        <dbReference type="ChEBI" id="CHEBI:61717"/>
    </ligand>
</feature>
<accession>A0A8H4RCI4</accession>
<dbReference type="Pfam" id="PF00793">
    <property type="entry name" value="DAHP_synth_1"/>
    <property type="match status" value="1"/>
</dbReference>
<feature type="compositionally biased region" description="Basic and acidic residues" evidence="22">
    <location>
        <begin position="1343"/>
        <end position="1364"/>
    </location>
</feature>
<evidence type="ECO:0000256" key="20">
    <source>
        <dbReference type="ARBA" id="ARBA00047508"/>
    </source>
</evidence>
<keyword evidence="11" id="KW-0999">Mitochondrion inner membrane</keyword>
<dbReference type="NCBIfam" id="NF009395">
    <property type="entry name" value="PRK12755.1"/>
    <property type="match status" value="1"/>
</dbReference>
<keyword evidence="5" id="KW-0028">Amino-acid biosynthesis</keyword>
<dbReference type="FunFam" id="1.10.760.10:FF:000002">
    <property type="entry name" value="Cytochrome c1, heme protein"/>
    <property type="match status" value="1"/>
</dbReference>
<name>A0A8H4RCI4_9HELO</name>
<evidence type="ECO:0000256" key="21">
    <source>
        <dbReference type="PIRSR" id="PIRSR602326-1"/>
    </source>
</evidence>
<feature type="binding site" description="covalent" evidence="21">
    <location>
        <position position="665"/>
    </location>
    <ligand>
        <name>heme c</name>
        <dbReference type="ChEBI" id="CHEBI:61717"/>
    </ligand>
</feature>
<organism evidence="24 25">
    <name type="scientific">Cudoniella acicularis</name>
    <dbReference type="NCBI Taxonomy" id="354080"/>
    <lineage>
        <taxon>Eukaryota</taxon>
        <taxon>Fungi</taxon>
        <taxon>Dikarya</taxon>
        <taxon>Ascomycota</taxon>
        <taxon>Pezizomycotina</taxon>
        <taxon>Leotiomycetes</taxon>
        <taxon>Helotiales</taxon>
        <taxon>Tricladiaceae</taxon>
        <taxon>Cudoniella</taxon>
    </lineage>
</organism>
<evidence type="ECO:0000256" key="18">
    <source>
        <dbReference type="ARBA" id="ARBA00023141"/>
    </source>
</evidence>
<feature type="region of interest" description="Disordered" evidence="22">
    <location>
        <begin position="1784"/>
        <end position="1844"/>
    </location>
</feature>
<evidence type="ECO:0000256" key="9">
    <source>
        <dbReference type="ARBA" id="ARBA00022692"/>
    </source>
</evidence>
<feature type="compositionally biased region" description="Basic and acidic residues" evidence="22">
    <location>
        <begin position="1121"/>
        <end position="1137"/>
    </location>
</feature>
<feature type="region of interest" description="Disordered" evidence="22">
    <location>
        <begin position="1"/>
        <end position="21"/>
    </location>
</feature>
<dbReference type="GO" id="GO:0008652">
    <property type="term" value="P:amino acid biosynthetic process"/>
    <property type="evidence" value="ECO:0007669"/>
    <property type="project" value="UniProtKB-KW"/>
</dbReference>
<evidence type="ECO:0000256" key="11">
    <source>
        <dbReference type="ARBA" id="ARBA00022792"/>
    </source>
</evidence>
<keyword evidence="13" id="KW-0249">Electron transport</keyword>
<evidence type="ECO:0000313" key="25">
    <source>
        <dbReference type="Proteomes" id="UP000566819"/>
    </source>
</evidence>
<dbReference type="NCBIfam" id="TIGR00034">
    <property type="entry name" value="aroFGH"/>
    <property type="match status" value="1"/>
</dbReference>
<dbReference type="SUPFAM" id="SSF81496">
    <property type="entry name" value="Cytochrome c1 subunit of cytochrome bc1 complex (Ubiquinol-cytochrome c reductase), transmembrane anchor"/>
    <property type="match status" value="1"/>
</dbReference>
<keyword evidence="18" id="KW-0057">Aromatic amino acid biosynthesis</keyword>
<evidence type="ECO:0000313" key="24">
    <source>
        <dbReference type="EMBL" id="KAF4626305.1"/>
    </source>
</evidence>
<gene>
    <name evidence="24" type="ORF">G7Y89_g11855</name>
</gene>
<dbReference type="FunFam" id="3.20.20.70:FF:000005">
    <property type="entry name" value="Phospho-2-dehydro-3-deoxyheptonate aldolase"/>
    <property type="match status" value="1"/>
</dbReference>
<dbReference type="InterPro" id="IPR021157">
    <property type="entry name" value="Cyt_c1_TM_anchor_C"/>
</dbReference>
<dbReference type="InterPro" id="IPR013785">
    <property type="entry name" value="Aldolase_TIM"/>
</dbReference>
<dbReference type="PANTHER" id="PTHR21225:SF18">
    <property type="entry name" value="PHOSPHO-2-DEHYDRO-3-DEOXYHEPTONATE ALDOLASE, PHENYLALANINE-INHIBITED"/>
    <property type="match status" value="1"/>
</dbReference>
<feature type="region of interest" description="Disordered" evidence="22">
    <location>
        <begin position="1076"/>
        <end position="1214"/>
    </location>
</feature>
<dbReference type="Gene3D" id="1.10.760.10">
    <property type="entry name" value="Cytochrome c-like domain"/>
    <property type="match status" value="1"/>
</dbReference>
<dbReference type="GO" id="GO:0009073">
    <property type="term" value="P:aromatic amino acid family biosynthetic process"/>
    <property type="evidence" value="ECO:0007669"/>
    <property type="project" value="UniProtKB-KW"/>
</dbReference>
<feature type="compositionally biased region" description="Acidic residues" evidence="22">
    <location>
        <begin position="571"/>
        <end position="583"/>
    </location>
</feature>
<feature type="compositionally biased region" description="Basic and acidic residues" evidence="22">
    <location>
        <begin position="2034"/>
        <end position="2046"/>
    </location>
</feature>
<evidence type="ECO:0000256" key="1">
    <source>
        <dbReference type="ARBA" id="ARBA00004273"/>
    </source>
</evidence>
<feature type="compositionally biased region" description="Basic residues" evidence="22">
    <location>
        <begin position="1255"/>
        <end position="1269"/>
    </location>
</feature>
<comment type="similarity">
    <text evidence="3">Belongs to the class-I DAHP synthase family.</text>
</comment>
<evidence type="ECO:0000256" key="6">
    <source>
        <dbReference type="ARBA" id="ARBA00022617"/>
    </source>
</evidence>
<dbReference type="InterPro" id="IPR036909">
    <property type="entry name" value="Cyt_c-like_dom_sf"/>
</dbReference>
<dbReference type="SUPFAM" id="SSF48150">
    <property type="entry name" value="DNA-glycosylase"/>
    <property type="match status" value="1"/>
</dbReference>
<dbReference type="SUPFAM" id="SSF51569">
    <property type="entry name" value="Aldolase"/>
    <property type="match status" value="1"/>
</dbReference>
<feature type="compositionally biased region" description="Pro residues" evidence="22">
    <location>
        <begin position="976"/>
        <end position="988"/>
    </location>
</feature>
<keyword evidence="6 21" id="KW-0349">Heme</keyword>
<comment type="catalytic activity">
    <reaction evidence="20">
        <text>D-erythrose 4-phosphate + phosphoenolpyruvate + H2O = 7-phospho-2-dehydro-3-deoxy-D-arabino-heptonate + phosphate</text>
        <dbReference type="Rhea" id="RHEA:14717"/>
        <dbReference type="ChEBI" id="CHEBI:15377"/>
        <dbReference type="ChEBI" id="CHEBI:16897"/>
        <dbReference type="ChEBI" id="CHEBI:43474"/>
        <dbReference type="ChEBI" id="CHEBI:58394"/>
        <dbReference type="ChEBI" id="CHEBI:58702"/>
        <dbReference type="EC" id="2.5.1.54"/>
    </reaction>
</comment>
<dbReference type="InterPro" id="IPR011257">
    <property type="entry name" value="DNA_glycosylase"/>
</dbReference>
<feature type="binding site" description="covalent" evidence="21">
    <location>
        <position position="544"/>
    </location>
    <ligand>
        <name>heme c</name>
        <dbReference type="ChEBI" id="CHEBI:61717"/>
    </ligand>
</feature>
<feature type="region of interest" description="Disordered" evidence="22">
    <location>
        <begin position="1403"/>
        <end position="1609"/>
    </location>
</feature>
<evidence type="ECO:0000256" key="13">
    <source>
        <dbReference type="ARBA" id="ARBA00022982"/>
    </source>
</evidence>
<feature type="compositionally biased region" description="Basic and acidic residues" evidence="22">
    <location>
        <begin position="1282"/>
        <end position="1295"/>
    </location>
</feature>
<evidence type="ECO:0000256" key="14">
    <source>
        <dbReference type="ARBA" id="ARBA00022989"/>
    </source>
</evidence>
<feature type="region of interest" description="Disordered" evidence="22">
    <location>
        <begin position="1904"/>
        <end position="2050"/>
    </location>
</feature>
<evidence type="ECO:0000256" key="3">
    <source>
        <dbReference type="ARBA" id="ARBA00007985"/>
    </source>
</evidence>
<keyword evidence="10 21" id="KW-0479">Metal-binding</keyword>
<evidence type="ECO:0000256" key="7">
    <source>
        <dbReference type="ARBA" id="ARBA00022660"/>
    </source>
</evidence>
<keyword evidence="17" id="KW-0472">Membrane</keyword>
<dbReference type="GO" id="GO:0020037">
    <property type="term" value="F:heme binding"/>
    <property type="evidence" value="ECO:0007669"/>
    <property type="project" value="InterPro"/>
</dbReference>
<feature type="compositionally biased region" description="Basic and acidic residues" evidence="22">
    <location>
        <begin position="1517"/>
        <end position="1535"/>
    </location>
</feature>
<dbReference type="GO" id="GO:0005743">
    <property type="term" value="C:mitochondrial inner membrane"/>
    <property type="evidence" value="ECO:0007669"/>
    <property type="project" value="UniProtKB-SubCell"/>
</dbReference>
<feature type="binding site" description="covalent" evidence="21">
    <location>
        <position position="541"/>
    </location>
    <ligand>
        <name>heme c</name>
        <dbReference type="ChEBI" id="CHEBI:61717"/>
    </ligand>
</feature>
<feature type="region of interest" description="Disordered" evidence="22">
    <location>
        <begin position="1226"/>
        <end position="1364"/>
    </location>
</feature>
<feature type="compositionally biased region" description="Acidic residues" evidence="22">
    <location>
        <begin position="993"/>
        <end position="1007"/>
    </location>
</feature>
<dbReference type="OrthoDB" id="5925at2759"/>
<reference evidence="24 25" key="1">
    <citation type="submission" date="2020-03" db="EMBL/GenBank/DDBJ databases">
        <title>Draft Genome Sequence of Cudoniella acicularis.</title>
        <authorList>
            <person name="Buettner E."/>
            <person name="Kellner H."/>
        </authorList>
    </citation>
    <scope>NUCLEOTIDE SEQUENCE [LARGE SCALE GENOMIC DNA]</scope>
    <source>
        <strain evidence="24 25">DSM 108380</strain>
    </source>
</reference>
<feature type="compositionally biased region" description="Low complexity" evidence="22">
    <location>
        <begin position="1553"/>
        <end position="1568"/>
    </location>
</feature>
<feature type="region of interest" description="Disordered" evidence="22">
    <location>
        <begin position="951"/>
        <end position="1007"/>
    </location>
</feature>
<keyword evidence="15 21" id="KW-0408">Iron</keyword>
<feature type="compositionally biased region" description="Basic residues" evidence="22">
    <location>
        <begin position="1422"/>
        <end position="1439"/>
    </location>
</feature>
<dbReference type="GO" id="GO:0006281">
    <property type="term" value="P:DNA repair"/>
    <property type="evidence" value="ECO:0007669"/>
    <property type="project" value="InterPro"/>
</dbReference>
<evidence type="ECO:0000256" key="16">
    <source>
        <dbReference type="ARBA" id="ARBA00023128"/>
    </source>
</evidence>
<dbReference type="GO" id="GO:0046872">
    <property type="term" value="F:metal ion binding"/>
    <property type="evidence" value="ECO:0007669"/>
    <property type="project" value="UniProtKB-KW"/>
</dbReference>
<feature type="compositionally biased region" description="Basic and acidic residues" evidence="22">
    <location>
        <begin position="1309"/>
        <end position="1324"/>
    </location>
</feature>
<evidence type="ECO:0000256" key="12">
    <source>
        <dbReference type="ARBA" id="ARBA00022967"/>
    </source>
</evidence>
<dbReference type="Gene3D" id="3.20.20.70">
    <property type="entry name" value="Aldolase class I"/>
    <property type="match status" value="1"/>
</dbReference>
<evidence type="ECO:0000256" key="10">
    <source>
        <dbReference type="ARBA" id="ARBA00022723"/>
    </source>
</evidence>
<protein>
    <recommendedName>
        <fullName evidence="23">Cytochrome c domain-containing protein</fullName>
    </recommendedName>
</protein>
<feature type="compositionally biased region" description="Low complexity" evidence="22">
    <location>
        <begin position="957"/>
        <end position="975"/>
    </location>
</feature>
<feature type="compositionally biased region" description="Polar residues" evidence="22">
    <location>
        <begin position="1926"/>
        <end position="1942"/>
    </location>
</feature>
<evidence type="ECO:0000256" key="8">
    <source>
        <dbReference type="ARBA" id="ARBA00022679"/>
    </source>
</evidence>
<proteinExistence type="inferred from homology"/>
<dbReference type="PROSITE" id="PS51007">
    <property type="entry name" value="CYTC"/>
    <property type="match status" value="1"/>
</dbReference>
<keyword evidence="4" id="KW-0813">Transport</keyword>
<dbReference type="GO" id="GO:0008121">
    <property type="term" value="F:quinol-cytochrome-c reductase activity"/>
    <property type="evidence" value="ECO:0007669"/>
    <property type="project" value="UniProtKB-EC"/>
</dbReference>
<dbReference type="InterPro" id="IPR006219">
    <property type="entry name" value="DAHP_synth_1"/>
</dbReference>
<feature type="compositionally biased region" description="Basic and acidic residues" evidence="22">
    <location>
        <begin position="1980"/>
        <end position="1995"/>
    </location>
</feature>
<feature type="region of interest" description="Disordered" evidence="22">
    <location>
        <begin position="905"/>
        <end position="932"/>
    </location>
</feature>
<feature type="compositionally biased region" description="Polar residues" evidence="22">
    <location>
        <begin position="1"/>
        <end position="15"/>
    </location>
</feature>
<dbReference type="Pfam" id="PF02167">
    <property type="entry name" value="Cytochrom_C1"/>
    <property type="match status" value="1"/>
</dbReference>
<sequence length="2329" mass="256935">MSTYHIENPNVGNKSNTEDWRIRGYNPLTPPDLLQSEIPQTPKSKDTVIKGRDEAVEVVKGTDSRGRLLVIIGPCSIHDPAAALEYCDKLVALKNKYQDDLLIVMRSYLEKPRTTVGWKGLINDPDIDNSFKINKGLRTSRQLFVDLTEKGMPLASELLDTISPQFLADLLSVGAIGARTTESQLHRELASGLSFPVGFKNGTDGSLGVAIDAIGAVRHPHHFLSVTKPGVVAIVGTTGNEDCFVILRGGTKGTNYDAESIKEAKAALAKAGVNGRLMVDCSHGNSLKNHNNQPKVAAVLAEQISKGEDAIMGVMIESNINEGNQKVPKEGKCGLKYGVSITDACIGWDDTESVLELLANSVQQRRELTKGFCNPSLKKLPQSTNHNILNRPPDLNLIRELPTSNHSSHYSIELSSLLRSDLQLRHTVLKMLGRSCLRSTRAVGAVRNGAVNTTKRAASSASSTAEAASPFKLNVAGSAATAVAIGSMAWYYHLYGPELYAMTPVEEGLHPTKYPWEHAKYNKTFDHQALRRGFQVYREVCASCHSLSRIPYRSLVGVTHTVDEAKVMAEENEYDSEPNDEGEIEKRPGKLSDYLPSPYKNDEAARAANNGALPPDLSLMVKARHGGCDYIFSLLTGYPEEPPAGAVVPEGLNFNPYFPGTGIAMARVLYNDLVEYEDGTPASASQMAKDVVEFLNWSAEPEMDQRKKMGMKVLVITSVMFALSVWVKRYKWSPVKTRKVIILEAVAAIRAYREKRLGKIYFVQLLLFLPLSKLSTNKPHSFLLSHQSPSTKSPTPRDWRSINVPEPKPLTFHFASPVASSPEGGSDITEFADWEAEHPLERLLSEREMSLLSERVENGLAHRDSSNDARSSDSEFEVGLMRARGMVKEGVKEIKSSTVDDDSQLLLSGTQRKKVKKLKRRGGGGGRAGENGAGFAVADAIAIANSNPTSFEIASIPPSSQPRSSTPQSQQSAPPSSQPRPPPSPSPAPSVAEDIDDPLETFDVDPSESEFLRELLEIAPPEEVTKLKKKKRKHLEMVNEAEARMELGLGLEMAAGKIAEIAGGIADQLAVSIEGGKKRKRAAKKGPELESSQDWYEGDNVTGMEVDVMIGPETPVKKVKVLSEEEKQKKEKYDEKKAAKRSKKAVPEPEKNLVSSTPAELTRPDDNDKKLAAKKMKQAKKLVPESEKTLASTTPAKLSKPEEDDSTEAQSIPQLLATQSITLSVQLKASKSKSPSHEETLSVVDSITNKNTGSAKRRAKKAKAKRKKAVQGPTTSGYFAKPDTKTKEETSENQERRKKKLAKRAQAQVEKEQSAEKESVKKGESSAQLPPKVEAPATLSVDDETRLSKAEKKKQKVADRTRHLAEKAGLPKNVIDLLVQTKEALETAKAGPLVQQVLRELGPREQEKQIAQKITEEQEAKKNKRKKEKRERKRARNHNKLSEGETILEKMDLDDRKGALENKVAPQPPVDGLQNAQGSTASADKPKEKKVKKDKKKKTVDDQTPAEVNVPSSGPKQDIEQAKPETSDPVEEPKQQKRRERGRKARKEQDVKSVAAPAEEPVAVSNAPDKTVDQPVSGIQHEQNGDPAEVEVEQAQAIPKRGDRGRKSKEIQKIAENVVEPLSELPDTNAKKLKGGRRNRVEKKVLPLVGDQGSASGSQFLEAQHIDVIAEGEDVSGEASGFQTPDVLDSVEENNEPNIIPNHQPRVILYSPSKTWIPADIQPPLRPLIKAEDEDLGSVFSMARYGSMDWDHSGDEFSQMQVTPKLTRRNSTVSPNDALRFPMRAATAPAPKRRKSSSTSVKRPFTPLRDVHGRFLSKKRAGIQDGDNDQTSNSRRGRSVATVVDSSKSTGLIARKRRASTSVLPSRVMNVERDLRGRFAPKTPPKVSSFSIILPKRSISTSAIAKHPITPLRDEKGRFVPKQRTGGASPQTNSKKTSNQQVIVERDSHGAFSAAKTPTTPQKLKPSETPPSTAKKPCLVKRDEQGRFIKSEAKTKAKKPPAKSPYFIPPISPSKGEKSKTHTRENPVPKTPKNPKDSNEATETLKRRSPGSIVSCIPFPPLSAPHFGLIQEKLAHEPFRLLVAVTFLNRTHGKHAIPVFYELMEKYPTPESLVAADREKILSIIRHLGLQNQRAMTYQTYAKMWLEDPPLKDKRYAVRGYPTKESGRDIKKGEILLDDDPRDAWEIGHMTQGPYTIDSWRIFCRDVLRGKAKSWNGEGNEEEGFQPEWMRVLPEDKELRAYLRWIWLKEGFEWDPFTGEKEVASEKLMRAAVEGRIAWDDRGGMRIIDEGEGGSSRNNGGSHPKDSREVAMMIMPLDPTVSSITWAKT</sequence>
<comment type="cofactor">
    <cofactor evidence="21">
        <name>heme c</name>
        <dbReference type="ChEBI" id="CHEBI:61717"/>
    </cofactor>
    <text evidence="21">Binds 1 heme c group covalently per subunit.</text>
</comment>
<dbReference type="Gene3D" id="1.20.5.100">
    <property type="entry name" value="Cytochrome c1, transmembrane anchor, C-terminal"/>
    <property type="match status" value="1"/>
</dbReference>
<dbReference type="FunFam" id="1.20.5.100:FF:000003">
    <property type="entry name" value="Cytochrome c1, heme protein, mitochondrial"/>
    <property type="match status" value="1"/>
</dbReference>
<keyword evidence="12" id="KW-1278">Translocase</keyword>
<evidence type="ECO:0000256" key="17">
    <source>
        <dbReference type="ARBA" id="ARBA00023136"/>
    </source>
</evidence>
<evidence type="ECO:0000256" key="22">
    <source>
        <dbReference type="SAM" id="MobiDB-lite"/>
    </source>
</evidence>
<dbReference type="InterPro" id="IPR002326">
    <property type="entry name" value="Cyt_c1"/>
</dbReference>
<feature type="compositionally biased region" description="Basic residues" evidence="22">
    <location>
        <begin position="1536"/>
        <end position="1546"/>
    </location>
</feature>
<keyword evidence="9" id="KW-0812">Transmembrane</keyword>
<feature type="compositionally biased region" description="Polar residues" evidence="22">
    <location>
        <begin position="1243"/>
        <end position="1254"/>
    </location>
</feature>
<feature type="compositionally biased region" description="Basic residues" evidence="22">
    <location>
        <begin position="1488"/>
        <end position="1498"/>
    </location>
</feature>
<feature type="compositionally biased region" description="Basic and acidic residues" evidence="22">
    <location>
        <begin position="1440"/>
        <end position="1460"/>
    </location>
</feature>
<comment type="similarity">
    <text evidence="2">Belongs to the cytochrome c family.</text>
</comment>
<dbReference type="Gene3D" id="1.10.340.30">
    <property type="entry name" value="Hypothetical protein, domain 2"/>
    <property type="match status" value="1"/>
</dbReference>
<keyword evidence="16" id="KW-0496">Mitochondrion</keyword>
<dbReference type="InterPro" id="IPR009056">
    <property type="entry name" value="Cyt_c-like_dom"/>
</dbReference>
<dbReference type="GO" id="GO:0003849">
    <property type="term" value="F:3-deoxy-7-phosphoheptulonate synthase activity"/>
    <property type="evidence" value="ECO:0007669"/>
    <property type="project" value="UniProtKB-EC"/>
</dbReference>
<feature type="region of interest" description="Disordered" evidence="22">
    <location>
        <begin position="571"/>
        <end position="592"/>
    </location>
</feature>
<dbReference type="PRINTS" id="PR00603">
    <property type="entry name" value="CYTOCHROMEC1"/>
</dbReference>
<dbReference type="Proteomes" id="UP000566819">
    <property type="component" value="Unassembled WGS sequence"/>
</dbReference>